<organism evidence="3 4">
    <name type="scientific">Oldenlandia corymbosa var. corymbosa</name>
    <dbReference type="NCBI Taxonomy" id="529605"/>
    <lineage>
        <taxon>Eukaryota</taxon>
        <taxon>Viridiplantae</taxon>
        <taxon>Streptophyta</taxon>
        <taxon>Embryophyta</taxon>
        <taxon>Tracheophyta</taxon>
        <taxon>Spermatophyta</taxon>
        <taxon>Magnoliopsida</taxon>
        <taxon>eudicotyledons</taxon>
        <taxon>Gunneridae</taxon>
        <taxon>Pentapetalae</taxon>
        <taxon>asterids</taxon>
        <taxon>lamiids</taxon>
        <taxon>Gentianales</taxon>
        <taxon>Rubiaceae</taxon>
        <taxon>Rubioideae</taxon>
        <taxon>Spermacoceae</taxon>
        <taxon>Hedyotis-Oldenlandia complex</taxon>
        <taxon>Oldenlandia</taxon>
    </lineage>
</organism>
<feature type="region of interest" description="Disordered" evidence="2">
    <location>
        <begin position="108"/>
        <end position="157"/>
    </location>
</feature>
<name>A0AAV1DN59_OLDCO</name>
<protein>
    <submittedName>
        <fullName evidence="3">OLC1v1008869C1</fullName>
    </submittedName>
</protein>
<dbReference type="EMBL" id="OX459123">
    <property type="protein sequence ID" value="CAI9109114.1"/>
    <property type="molecule type" value="Genomic_DNA"/>
</dbReference>
<feature type="coiled-coil region" evidence="1">
    <location>
        <begin position="2"/>
        <end position="32"/>
    </location>
</feature>
<gene>
    <name evidence="3" type="ORF">OLC1_LOCUS17068</name>
</gene>
<evidence type="ECO:0000313" key="4">
    <source>
        <dbReference type="Proteomes" id="UP001161247"/>
    </source>
</evidence>
<dbReference type="AlphaFoldDB" id="A0AAV1DN59"/>
<keyword evidence="1" id="KW-0175">Coiled coil</keyword>
<sequence length="157" mass="17591">MNKELMQLEKQLEATKKRAEVLARAMKEDQQKQWWKRPIEDLDVNQLMIYAIALEGLMKKVKKKMPPVSIEGGSAPFTDLIGVNDIYGHISLNADNFINQIHGRAEGGQVINHRRPSVAGGDDVQKDIDLNRSVSPSGSGSSKNDDNKKSVRVHQFI</sequence>
<evidence type="ECO:0000313" key="3">
    <source>
        <dbReference type="EMBL" id="CAI9109114.1"/>
    </source>
</evidence>
<dbReference type="Proteomes" id="UP001161247">
    <property type="component" value="Chromosome 6"/>
</dbReference>
<keyword evidence="4" id="KW-1185">Reference proteome</keyword>
<evidence type="ECO:0000256" key="1">
    <source>
        <dbReference type="SAM" id="Coils"/>
    </source>
</evidence>
<feature type="compositionally biased region" description="Low complexity" evidence="2">
    <location>
        <begin position="133"/>
        <end position="142"/>
    </location>
</feature>
<proteinExistence type="predicted"/>
<evidence type="ECO:0000256" key="2">
    <source>
        <dbReference type="SAM" id="MobiDB-lite"/>
    </source>
</evidence>
<reference evidence="3" key="1">
    <citation type="submission" date="2023-03" db="EMBL/GenBank/DDBJ databases">
        <authorList>
            <person name="Julca I."/>
        </authorList>
    </citation>
    <scope>NUCLEOTIDE SEQUENCE</scope>
</reference>
<accession>A0AAV1DN59</accession>